<dbReference type="GO" id="GO:0003700">
    <property type="term" value="F:DNA-binding transcription factor activity"/>
    <property type="evidence" value="ECO:0007669"/>
    <property type="project" value="InterPro"/>
</dbReference>
<feature type="domain" description="HTH marR-type" evidence="4">
    <location>
        <begin position="11"/>
        <end position="143"/>
    </location>
</feature>
<dbReference type="Gene3D" id="1.10.10.10">
    <property type="entry name" value="Winged helix-like DNA-binding domain superfamily/Winged helix DNA-binding domain"/>
    <property type="match status" value="1"/>
</dbReference>
<keyword evidence="2 5" id="KW-0238">DNA-binding</keyword>
<gene>
    <name evidence="5" type="ORF">FHS92_003448</name>
</gene>
<proteinExistence type="predicted"/>
<organism evidence="5 6">
    <name type="scientific">Sphingobium subterraneum</name>
    <dbReference type="NCBI Taxonomy" id="627688"/>
    <lineage>
        <taxon>Bacteria</taxon>
        <taxon>Pseudomonadati</taxon>
        <taxon>Pseudomonadota</taxon>
        <taxon>Alphaproteobacteria</taxon>
        <taxon>Sphingomonadales</taxon>
        <taxon>Sphingomonadaceae</taxon>
        <taxon>Sphingobium</taxon>
    </lineage>
</organism>
<dbReference type="PANTHER" id="PTHR42756">
    <property type="entry name" value="TRANSCRIPTIONAL REGULATOR, MARR"/>
    <property type="match status" value="1"/>
</dbReference>
<dbReference type="PRINTS" id="PR00598">
    <property type="entry name" value="HTHMARR"/>
</dbReference>
<dbReference type="InterPro" id="IPR036388">
    <property type="entry name" value="WH-like_DNA-bd_sf"/>
</dbReference>
<dbReference type="InterPro" id="IPR036390">
    <property type="entry name" value="WH_DNA-bd_sf"/>
</dbReference>
<evidence type="ECO:0000259" key="4">
    <source>
        <dbReference type="PROSITE" id="PS50995"/>
    </source>
</evidence>
<evidence type="ECO:0000313" key="6">
    <source>
        <dbReference type="Proteomes" id="UP000552700"/>
    </source>
</evidence>
<dbReference type="EMBL" id="JACIJP010000012">
    <property type="protein sequence ID" value="MBB6125684.1"/>
    <property type="molecule type" value="Genomic_DNA"/>
</dbReference>
<name>A0A841J4F8_9SPHN</name>
<evidence type="ECO:0000313" key="5">
    <source>
        <dbReference type="EMBL" id="MBB6125684.1"/>
    </source>
</evidence>
<accession>A0A841J4F8</accession>
<evidence type="ECO:0000256" key="2">
    <source>
        <dbReference type="ARBA" id="ARBA00023125"/>
    </source>
</evidence>
<dbReference type="InterPro" id="IPR000835">
    <property type="entry name" value="HTH_MarR-typ"/>
</dbReference>
<keyword evidence="6" id="KW-1185">Reference proteome</keyword>
<keyword evidence="1" id="KW-0805">Transcription regulation</keyword>
<dbReference type="AlphaFoldDB" id="A0A841J4F8"/>
<dbReference type="PANTHER" id="PTHR42756:SF1">
    <property type="entry name" value="TRANSCRIPTIONAL REPRESSOR OF EMRAB OPERON"/>
    <property type="match status" value="1"/>
</dbReference>
<keyword evidence="3" id="KW-0804">Transcription</keyword>
<dbReference type="GO" id="GO:0003677">
    <property type="term" value="F:DNA binding"/>
    <property type="evidence" value="ECO:0007669"/>
    <property type="project" value="UniProtKB-KW"/>
</dbReference>
<protein>
    <submittedName>
        <fullName evidence="5">DNA-binding MarR family transcriptional regulator</fullName>
    </submittedName>
</protein>
<reference evidence="5 6" key="1">
    <citation type="submission" date="2020-08" db="EMBL/GenBank/DDBJ databases">
        <title>Genomic Encyclopedia of Type Strains, Phase IV (KMG-IV): sequencing the most valuable type-strain genomes for metagenomic binning, comparative biology and taxonomic classification.</title>
        <authorList>
            <person name="Goeker M."/>
        </authorList>
    </citation>
    <scope>NUCLEOTIDE SEQUENCE [LARGE SCALE GENOMIC DNA]</scope>
    <source>
        <strain evidence="5 6">DSM 102255</strain>
    </source>
</reference>
<dbReference type="Pfam" id="PF01047">
    <property type="entry name" value="MarR"/>
    <property type="match status" value="1"/>
</dbReference>
<dbReference type="SUPFAM" id="SSF46785">
    <property type="entry name" value="Winged helix' DNA-binding domain"/>
    <property type="match status" value="1"/>
</dbReference>
<evidence type="ECO:0000256" key="1">
    <source>
        <dbReference type="ARBA" id="ARBA00023015"/>
    </source>
</evidence>
<dbReference type="SMART" id="SM00347">
    <property type="entry name" value="HTH_MARR"/>
    <property type="match status" value="1"/>
</dbReference>
<dbReference type="Proteomes" id="UP000552700">
    <property type="component" value="Unassembled WGS sequence"/>
</dbReference>
<dbReference type="PROSITE" id="PS50995">
    <property type="entry name" value="HTH_MARR_2"/>
    <property type="match status" value="1"/>
</dbReference>
<evidence type="ECO:0000256" key="3">
    <source>
        <dbReference type="ARBA" id="ARBA00023163"/>
    </source>
</evidence>
<dbReference type="RefSeq" id="WP_100240024.1">
    <property type="nucleotide sequence ID" value="NZ_JACIJP010000012.1"/>
</dbReference>
<sequence>MSQQAPKLDPEQSLGYQVRRCHRRFDRLLSAYLARHDLKTGFWYYLRVLWLKDGVTQKYLSDMTSVTENTTVAMISSMLKHGLVQRAKDQDDRRKVRITLTEHGRALEKGLMSYAIDINRVAVAGIEPREIEICRSVLERISANLAAEFDSLPDKPAIEQ</sequence>
<comment type="caution">
    <text evidence="5">The sequence shown here is derived from an EMBL/GenBank/DDBJ whole genome shotgun (WGS) entry which is preliminary data.</text>
</comment>